<dbReference type="Proteomes" id="UP000248291">
    <property type="component" value="Unassembled WGS sequence"/>
</dbReference>
<proteinExistence type="predicted"/>
<accession>A0AAN4TLP3</accession>
<dbReference type="InterPro" id="IPR035897">
    <property type="entry name" value="Toll_tir_struct_dom_sf"/>
</dbReference>
<dbReference type="AlphaFoldDB" id="A0AAN4TLP3"/>
<evidence type="ECO:0000313" key="1">
    <source>
        <dbReference type="EMBL" id="GBH17970.1"/>
    </source>
</evidence>
<gene>
    <name evidence="1" type="ORF">KPSA3_03947</name>
</gene>
<name>A0AAN4TLP3_PSESF</name>
<organism evidence="1 2">
    <name type="scientific">Pseudomonas syringae pv. actinidiae</name>
    <dbReference type="NCBI Taxonomy" id="103796"/>
    <lineage>
        <taxon>Bacteria</taxon>
        <taxon>Pseudomonadati</taxon>
        <taxon>Pseudomonadota</taxon>
        <taxon>Gammaproteobacteria</taxon>
        <taxon>Pseudomonadales</taxon>
        <taxon>Pseudomonadaceae</taxon>
        <taxon>Pseudomonas</taxon>
        <taxon>Pseudomonas syringae</taxon>
    </lineage>
</organism>
<sequence>MVTESDYDGFLANYPLFATYLSNLLITKTAVLIGYSLDDPDFRQMWHVVSQRLGRMRRMAYTIVVGAKPSDVARFERRGVKVINLPGTRERYGAVLADAFAELRELVMEKVISVSKVTEEKPLRELSLPRSAATRLCFFSVQLDLLPFYRERVFPAVEAIGLVPVTADDVVAPGDNISAKIEALIDRSAVMVIELSSSWTFAELRMALARKSKDSKPFELILVVKDYQQIPADAAELQVLHRQESWLGDSDEFVDQLVQSLRRIAPEGEHSRGSEARRLLEAKEYRAAVIAAMTHLEAMLRERMQKSAWSDVRRPMSLRHLVDQAAEQGLIPISSKPEITNWAHIRNDVVHTQAEVTPKKAKAIVTGVERIIQERE</sequence>
<dbReference type="Pfam" id="PF13289">
    <property type="entry name" value="SIR2_2"/>
    <property type="match status" value="1"/>
</dbReference>
<comment type="caution">
    <text evidence="1">The sequence shown here is derived from an EMBL/GenBank/DDBJ whole genome shotgun (WGS) entry which is preliminary data.</text>
</comment>
<protein>
    <submittedName>
        <fullName evidence="1">Pyrroline-5-carboxylate reductase</fullName>
    </submittedName>
</protein>
<evidence type="ECO:0000313" key="2">
    <source>
        <dbReference type="Proteomes" id="UP000248291"/>
    </source>
</evidence>
<dbReference type="Gene3D" id="3.40.50.10140">
    <property type="entry name" value="Toll/interleukin-1 receptor homology (TIR) domain"/>
    <property type="match status" value="1"/>
</dbReference>
<dbReference type="EMBL" id="BGKA01000130">
    <property type="protein sequence ID" value="GBH17970.1"/>
    <property type="molecule type" value="Genomic_DNA"/>
</dbReference>
<reference evidence="1 2" key="1">
    <citation type="submission" date="2018-04" db="EMBL/GenBank/DDBJ databases">
        <title>Draft genome sequence of Pseudomonas syringae pv. actinidiae biovar 3 strains isolated from kiwifruit in Kagawa prefecture.</title>
        <authorList>
            <person name="Tabuchi M."/>
            <person name="Saito M."/>
            <person name="Fujiwara S."/>
            <person name="Sasa N."/>
            <person name="Akimitsu K."/>
            <person name="Gomi K."/>
            <person name="Konishi-Sugita S."/>
            <person name="Hamano K."/>
            <person name="Kataoka I."/>
        </authorList>
    </citation>
    <scope>NUCLEOTIDE SEQUENCE [LARGE SCALE GENOMIC DNA]</scope>
    <source>
        <strain evidence="1 2">MAFF212211</strain>
    </source>
</reference>